<comment type="caution">
    <text evidence="2">The sequence shown here is derived from an EMBL/GenBank/DDBJ whole genome shotgun (WGS) entry which is preliminary data.</text>
</comment>
<feature type="transmembrane region" description="Helical" evidence="1">
    <location>
        <begin position="21"/>
        <end position="39"/>
    </location>
</feature>
<keyword evidence="1" id="KW-0812">Transmembrane</keyword>
<feature type="transmembrane region" description="Helical" evidence="1">
    <location>
        <begin position="87"/>
        <end position="104"/>
    </location>
</feature>
<feature type="transmembrane region" description="Helical" evidence="1">
    <location>
        <begin position="341"/>
        <end position="360"/>
    </location>
</feature>
<name>A0A0F8GA65_METMZ</name>
<feature type="transmembrane region" description="Helical" evidence="1">
    <location>
        <begin position="110"/>
        <end position="129"/>
    </location>
</feature>
<keyword evidence="1" id="KW-1133">Transmembrane helix</keyword>
<dbReference type="EMBL" id="JJPA01000196">
    <property type="protein sequence ID" value="KKG29100.1"/>
    <property type="molecule type" value="Genomic_DNA"/>
</dbReference>
<evidence type="ECO:0000256" key="1">
    <source>
        <dbReference type="SAM" id="Phobius"/>
    </source>
</evidence>
<dbReference type="RefSeq" id="WP_048044401.1">
    <property type="nucleotide sequence ID" value="NZ_JJPA01000196.1"/>
</dbReference>
<evidence type="ECO:0000313" key="2">
    <source>
        <dbReference type="EMBL" id="KKG29100.1"/>
    </source>
</evidence>
<feature type="transmembrane region" description="Helical" evidence="1">
    <location>
        <begin position="258"/>
        <end position="281"/>
    </location>
</feature>
<dbReference type="PATRIC" id="fig|2209.61.peg.343"/>
<gene>
    <name evidence="2" type="ORF">DU52_01540</name>
</gene>
<accession>A0A0F8GA65</accession>
<feature type="transmembrane region" description="Helical" evidence="1">
    <location>
        <begin position="45"/>
        <end position="67"/>
    </location>
</feature>
<keyword evidence="1" id="KW-0472">Membrane</keyword>
<dbReference type="AlphaFoldDB" id="A0A0F8GA65"/>
<evidence type="ECO:0000313" key="3">
    <source>
        <dbReference type="Proteomes" id="UP000034399"/>
    </source>
</evidence>
<feature type="transmembrane region" description="Helical" evidence="1">
    <location>
        <begin position="485"/>
        <end position="506"/>
    </location>
</feature>
<feature type="transmembrane region" description="Helical" evidence="1">
    <location>
        <begin position="390"/>
        <end position="413"/>
    </location>
</feature>
<proteinExistence type="predicted"/>
<feature type="transmembrane region" description="Helical" evidence="1">
    <location>
        <begin position="136"/>
        <end position="154"/>
    </location>
</feature>
<feature type="transmembrane region" description="Helical" evidence="1">
    <location>
        <begin position="288"/>
        <end position="305"/>
    </location>
</feature>
<evidence type="ECO:0008006" key="4">
    <source>
        <dbReference type="Google" id="ProtNLM"/>
    </source>
</evidence>
<sequence length="640" mass="73797">MKNDQVKYSDTVNILSKLAVSLPYLIVIAILIGFLFAGIMGRLDFAIRGLVIAVPAVISAKILRGIYKNKIEFENISISFGLTQKQLIYLFFTVYFSSLSIIFISSTRTWLYLIVISLLYFIILIQVFSTDFNPNFILLQNILCMLNLIYSVTLKYPLYFGGTDILPHIFMSQVTYISGHTIPQELSVGYANFPLFHILISQASYMLGLDISTSYFLLCAPVFSLSSLFIYSFLVKIIENVKLSLLTVILYSNLSVVIYYGMYVITRNLAFIGFLVLLYIVSKSKNNMVFRFFGIIFTLFIILVHQVSTPQILAVILLLSMSEKFIAHCTNLNKKYWSSSYIFLFVVLFLGYWFYLAYSFTSTVLATRFDSVVNDAVQIKGSVIAGNEWIFLYNNIDTSIITFFIVIGIGATLWKYGKNYSAVFSFASLLFLPLYLPNPLQTLWQTMTLFRFDRFMLLISPFIAFSMASGVFFLYAFLRMKHIKCLHISLLILTLLMVFIVPSLFFNNPEVGLNTDRKYFTYEELTGFNYVLNYIPYGSNLYSDYYTERYFCHKKFKESDELGLPYYNSQTIRSMDAISIHDGYFILKNKAFLERGLNLGGVDSKFYLTKYDLSEWNKLNLELNKKNKIYYSSCVSIFDT</sequence>
<reference evidence="2 3" key="1">
    <citation type="journal article" date="2015" name="ISME J.">
        <title>Genomic and phenotypic differentiation among Methanosarcina mazei populations from Columbia River sediment.</title>
        <authorList>
            <person name="Youngblut N.D."/>
            <person name="Wirth J.S."/>
            <person name="Henriksen J.R."/>
            <person name="Smith M."/>
            <person name="Simon H."/>
            <person name="Metcalf W.W."/>
            <person name="Whitaker R.J."/>
        </authorList>
    </citation>
    <scope>NUCLEOTIDE SEQUENCE [LARGE SCALE GENOMIC DNA]</scope>
    <source>
        <strain evidence="2 3">3.F.A.1A.1</strain>
    </source>
</reference>
<organism evidence="2 3">
    <name type="scientific">Methanosarcina mazei</name>
    <name type="common">Methanosarcina frisia</name>
    <dbReference type="NCBI Taxonomy" id="2209"/>
    <lineage>
        <taxon>Archaea</taxon>
        <taxon>Methanobacteriati</taxon>
        <taxon>Methanobacteriota</taxon>
        <taxon>Stenosarchaea group</taxon>
        <taxon>Methanomicrobia</taxon>
        <taxon>Methanosarcinales</taxon>
        <taxon>Methanosarcinaceae</taxon>
        <taxon>Methanosarcina</taxon>
    </lineage>
</organism>
<feature type="transmembrane region" description="Helical" evidence="1">
    <location>
        <begin position="456"/>
        <end position="478"/>
    </location>
</feature>
<feature type="transmembrane region" description="Helical" evidence="1">
    <location>
        <begin position="420"/>
        <end position="436"/>
    </location>
</feature>
<protein>
    <recommendedName>
        <fullName evidence="4">DUF2206 domain-containing protein</fullName>
    </recommendedName>
</protein>
<feature type="transmembrane region" description="Helical" evidence="1">
    <location>
        <begin position="215"/>
        <end position="238"/>
    </location>
</feature>
<dbReference type="Proteomes" id="UP000034399">
    <property type="component" value="Unassembled WGS sequence"/>
</dbReference>